<organism evidence="4 5">
    <name type="scientific">Levilactobacillus paucivorans</name>
    <dbReference type="NCBI Taxonomy" id="616990"/>
    <lineage>
        <taxon>Bacteria</taxon>
        <taxon>Bacillati</taxon>
        <taxon>Bacillota</taxon>
        <taxon>Bacilli</taxon>
        <taxon>Lactobacillales</taxon>
        <taxon>Lactobacillaceae</taxon>
        <taxon>Levilactobacillus</taxon>
    </lineage>
</organism>
<dbReference type="PATRIC" id="fig|616990.3.peg.1115"/>
<dbReference type="Proteomes" id="UP000051906">
    <property type="component" value="Unassembled WGS sequence"/>
</dbReference>
<evidence type="ECO:0000313" key="5">
    <source>
        <dbReference type="Proteomes" id="UP000051906"/>
    </source>
</evidence>
<keyword evidence="5" id="KW-1185">Reference proteome</keyword>
<dbReference type="AlphaFoldDB" id="A0A0R2LYT9"/>
<dbReference type="Pfam" id="PF13731">
    <property type="entry name" value="WxL"/>
    <property type="match status" value="1"/>
</dbReference>
<proteinExistence type="predicted"/>
<evidence type="ECO:0000259" key="3">
    <source>
        <dbReference type="Pfam" id="PF13731"/>
    </source>
</evidence>
<name>A0A0R2LYT9_9LACO</name>
<accession>A0A0R2LYT9</accession>
<sequence length="252" mass="25225">MKKTVSSILLASALLLGSVAPVVANAASVPTSGTTNATAKFEAPDPVTKPVDPNDPSKPATGTQTGNGATTGDGNLTFLYVTNNLDFGSSKSVTSGSQDVKGQTTITPEAFSDGTTNSNFVTEISDTRGSNAGWSVQVSSSKMVDKSNSDTNTNFLKGATIDFNGGAGATTIKNSADATTGLSANSVKVSTIDGSTQTIYGAATDSGAGQTTFQLDPSNIQLSSVGATTNTGTYSGTLTWALSDTPAAAPQA</sequence>
<feature type="domain" description="WxL" evidence="3">
    <location>
        <begin position="31"/>
        <end position="246"/>
    </location>
</feature>
<dbReference type="InterPro" id="IPR027994">
    <property type="entry name" value="WxL_dom"/>
</dbReference>
<protein>
    <recommendedName>
        <fullName evidence="3">WxL domain-containing protein</fullName>
    </recommendedName>
</protein>
<comment type="caution">
    <text evidence="4">The sequence shown here is derived from an EMBL/GenBank/DDBJ whole genome shotgun (WGS) entry which is preliminary data.</text>
</comment>
<dbReference type="STRING" id="616990.IV54_GL001032"/>
<dbReference type="EMBL" id="JQCA01000029">
    <property type="protein sequence ID" value="KRO04626.1"/>
    <property type="molecule type" value="Genomic_DNA"/>
</dbReference>
<feature type="signal peptide" evidence="2">
    <location>
        <begin position="1"/>
        <end position="26"/>
    </location>
</feature>
<dbReference type="OrthoDB" id="2320516at2"/>
<reference evidence="4 5" key="1">
    <citation type="journal article" date="2015" name="Genome Announc.">
        <title>Expanding the biotechnology potential of lactobacilli through comparative genomics of 213 strains and associated genera.</title>
        <authorList>
            <person name="Sun Z."/>
            <person name="Harris H.M."/>
            <person name="McCann A."/>
            <person name="Guo C."/>
            <person name="Argimon S."/>
            <person name="Zhang W."/>
            <person name="Yang X."/>
            <person name="Jeffery I.B."/>
            <person name="Cooney J.C."/>
            <person name="Kagawa T.F."/>
            <person name="Liu W."/>
            <person name="Song Y."/>
            <person name="Salvetti E."/>
            <person name="Wrobel A."/>
            <person name="Rasinkangas P."/>
            <person name="Parkhill J."/>
            <person name="Rea M.C."/>
            <person name="O'Sullivan O."/>
            <person name="Ritari J."/>
            <person name="Douillard F.P."/>
            <person name="Paul Ross R."/>
            <person name="Yang R."/>
            <person name="Briner A.E."/>
            <person name="Felis G.E."/>
            <person name="de Vos W.M."/>
            <person name="Barrangou R."/>
            <person name="Klaenhammer T.R."/>
            <person name="Caufield P.W."/>
            <person name="Cui Y."/>
            <person name="Zhang H."/>
            <person name="O'Toole P.W."/>
        </authorList>
    </citation>
    <scope>NUCLEOTIDE SEQUENCE [LARGE SCALE GENOMIC DNA]</scope>
    <source>
        <strain evidence="4 5">DSM 22467</strain>
    </source>
</reference>
<evidence type="ECO:0000313" key="4">
    <source>
        <dbReference type="EMBL" id="KRO04626.1"/>
    </source>
</evidence>
<feature type="compositionally biased region" description="Low complexity" evidence="1">
    <location>
        <begin position="60"/>
        <end position="73"/>
    </location>
</feature>
<evidence type="ECO:0000256" key="1">
    <source>
        <dbReference type="SAM" id="MobiDB-lite"/>
    </source>
</evidence>
<keyword evidence="2" id="KW-0732">Signal</keyword>
<gene>
    <name evidence="4" type="ORF">IV54_GL001032</name>
</gene>
<feature type="chain" id="PRO_5006420286" description="WxL domain-containing protein" evidence="2">
    <location>
        <begin position="27"/>
        <end position="252"/>
    </location>
</feature>
<feature type="region of interest" description="Disordered" evidence="1">
    <location>
        <begin position="29"/>
        <end position="73"/>
    </location>
</feature>
<dbReference type="RefSeq" id="WP_057877817.1">
    <property type="nucleotide sequence ID" value="NZ_JQCA01000029.1"/>
</dbReference>
<evidence type="ECO:0000256" key="2">
    <source>
        <dbReference type="SAM" id="SignalP"/>
    </source>
</evidence>